<evidence type="ECO:0000313" key="2">
    <source>
        <dbReference type="Proteomes" id="UP000887013"/>
    </source>
</evidence>
<keyword evidence="2" id="KW-1185">Reference proteome</keyword>
<sequence length="83" mass="9973">MFAPNLLLKRIHYDSYHVQNFLKVDNFDLSSFAQPSNVIPCYPSLLHWAWKYSHVINLEMVEKKSYIDKIISQEYIHWLDKDS</sequence>
<dbReference type="Proteomes" id="UP000887013">
    <property type="component" value="Unassembled WGS sequence"/>
</dbReference>
<protein>
    <submittedName>
        <fullName evidence="1">Uncharacterized protein</fullName>
    </submittedName>
</protein>
<organism evidence="1 2">
    <name type="scientific">Nephila pilipes</name>
    <name type="common">Giant wood spider</name>
    <name type="synonym">Nephila maculata</name>
    <dbReference type="NCBI Taxonomy" id="299642"/>
    <lineage>
        <taxon>Eukaryota</taxon>
        <taxon>Metazoa</taxon>
        <taxon>Ecdysozoa</taxon>
        <taxon>Arthropoda</taxon>
        <taxon>Chelicerata</taxon>
        <taxon>Arachnida</taxon>
        <taxon>Araneae</taxon>
        <taxon>Araneomorphae</taxon>
        <taxon>Entelegynae</taxon>
        <taxon>Araneoidea</taxon>
        <taxon>Nephilidae</taxon>
        <taxon>Nephila</taxon>
    </lineage>
</organism>
<reference evidence="1" key="1">
    <citation type="submission" date="2020-08" db="EMBL/GenBank/DDBJ databases">
        <title>Multicomponent nature underlies the extraordinary mechanical properties of spider dragline silk.</title>
        <authorList>
            <person name="Kono N."/>
            <person name="Nakamura H."/>
            <person name="Mori M."/>
            <person name="Yoshida Y."/>
            <person name="Ohtoshi R."/>
            <person name="Malay A.D."/>
            <person name="Moran D.A.P."/>
            <person name="Tomita M."/>
            <person name="Numata K."/>
            <person name="Arakawa K."/>
        </authorList>
    </citation>
    <scope>NUCLEOTIDE SEQUENCE</scope>
</reference>
<accession>A0A8X6P0P8</accession>
<gene>
    <name evidence="1" type="ORF">NPIL_150051</name>
</gene>
<comment type="caution">
    <text evidence="1">The sequence shown here is derived from an EMBL/GenBank/DDBJ whole genome shotgun (WGS) entry which is preliminary data.</text>
</comment>
<proteinExistence type="predicted"/>
<name>A0A8X6P0P8_NEPPI</name>
<dbReference type="AlphaFoldDB" id="A0A8X6P0P8"/>
<evidence type="ECO:0000313" key="1">
    <source>
        <dbReference type="EMBL" id="GFT45174.1"/>
    </source>
</evidence>
<dbReference type="EMBL" id="BMAW01015708">
    <property type="protein sequence ID" value="GFT45174.1"/>
    <property type="molecule type" value="Genomic_DNA"/>
</dbReference>